<protein>
    <submittedName>
        <fullName evidence="1">Uncharacterized protein</fullName>
    </submittedName>
</protein>
<comment type="caution">
    <text evidence="1">The sequence shown here is derived from an EMBL/GenBank/DDBJ whole genome shotgun (WGS) entry which is preliminary data.</text>
</comment>
<reference evidence="1" key="1">
    <citation type="journal article" date="2022" name="bioRxiv">
        <title>Genomics of Preaxostyla Flagellates Illuminates Evolutionary Transitions and the Path Towards Mitochondrial Loss.</title>
        <authorList>
            <person name="Novak L.V.F."/>
            <person name="Treitli S.C."/>
            <person name="Pyrih J."/>
            <person name="Halakuc P."/>
            <person name="Pipaliya S.V."/>
            <person name="Vacek V."/>
            <person name="Brzon O."/>
            <person name="Soukal P."/>
            <person name="Eme L."/>
            <person name="Dacks J.B."/>
            <person name="Karnkowska A."/>
            <person name="Elias M."/>
            <person name="Hampl V."/>
        </authorList>
    </citation>
    <scope>NUCLEOTIDE SEQUENCE</scope>
    <source>
        <strain evidence="1">RCP-MX</strain>
    </source>
</reference>
<keyword evidence="2" id="KW-1185">Reference proteome</keyword>
<evidence type="ECO:0000313" key="2">
    <source>
        <dbReference type="Proteomes" id="UP001141327"/>
    </source>
</evidence>
<organism evidence="1 2">
    <name type="scientific">Paratrimastix pyriformis</name>
    <dbReference type="NCBI Taxonomy" id="342808"/>
    <lineage>
        <taxon>Eukaryota</taxon>
        <taxon>Metamonada</taxon>
        <taxon>Preaxostyla</taxon>
        <taxon>Paratrimastigidae</taxon>
        <taxon>Paratrimastix</taxon>
    </lineage>
</organism>
<gene>
    <name evidence="1" type="ORF">PAPYR_10815</name>
</gene>
<dbReference type="Proteomes" id="UP001141327">
    <property type="component" value="Unassembled WGS sequence"/>
</dbReference>
<name>A0ABQ8U545_9EUKA</name>
<dbReference type="EMBL" id="JAPMOS010000154">
    <property type="protein sequence ID" value="KAJ4454481.1"/>
    <property type="molecule type" value="Genomic_DNA"/>
</dbReference>
<sequence length="127" mass="14143">MPNQSVGYVPSTSYPLDAEPPQSTQISLCLHQLLIIRDASSSCDFLHHTWVLLHSRDISFPARNQPDAHHNVKLWRTTLVNQPMGAGMVSEPEERGMPLLVQTNKFALTSMPRISITILAACPVHFS</sequence>
<accession>A0ABQ8U545</accession>
<evidence type="ECO:0000313" key="1">
    <source>
        <dbReference type="EMBL" id="KAJ4454481.1"/>
    </source>
</evidence>
<proteinExistence type="predicted"/>